<comment type="subcellular location">
    <subcellularLocation>
        <location evidence="1">Cell envelope</location>
    </subcellularLocation>
</comment>
<keyword evidence="3" id="KW-1015">Disulfide bond</keyword>
<evidence type="ECO:0000256" key="4">
    <source>
        <dbReference type="ARBA" id="ARBA00023284"/>
    </source>
</evidence>
<dbReference type="InterPro" id="IPR050553">
    <property type="entry name" value="Thioredoxin_ResA/DsbE_sf"/>
</dbReference>
<dbReference type="PROSITE" id="PS51352">
    <property type="entry name" value="THIOREDOXIN_2"/>
    <property type="match status" value="1"/>
</dbReference>
<name>A0ABP8PTS0_9BACT</name>
<evidence type="ECO:0000313" key="7">
    <source>
        <dbReference type="EMBL" id="GAA4492707.1"/>
    </source>
</evidence>
<evidence type="ECO:0000256" key="3">
    <source>
        <dbReference type="ARBA" id="ARBA00023157"/>
    </source>
</evidence>
<keyword evidence="5" id="KW-0732">Signal</keyword>
<dbReference type="InterPro" id="IPR013766">
    <property type="entry name" value="Thioredoxin_domain"/>
</dbReference>
<keyword evidence="8" id="KW-1185">Reference proteome</keyword>
<dbReference type="RefSeq" id="WP_208133585.1">
    <property type="nucleotide sequence ID" value="NZ_BAABGQ010000001.1"/>
</dbReference>
<sequence>MKKIGLVVLTLLPAVALAQSTDFRIMGQIGHVSSPAKVYLEYRQAGREIVDSATIRNGFFEFRGKIKAITPATLRLDKAGTSLQKASDRQSFFMEPGVIHLANDADSLGTATIGGTPTNRENAAYNQALKPVAAARAAIAARTLAATPAQRESTAFKKELDALNQQVVARAIRIRKEFIQAHPVSFLNLTLITQLAYYTDYAEVAPIFNALPPALRASEDGKVLGAQIASMKHVALGSVATDFALTDTSGAVVRLSSLRGRYVLLDFWGASFSASRQENQRLVQLFARFKNQRFTILSISVEEPTARAQWLAAIRADNLTWPQVADINHTDNAVADLYGVKGLPLNFLLDPNGRVIARNLHGDALEAKLMHLLLPAEKREN</sequence>
<evidence type="ECO:0000313" key="8">
    <source>
        <dbReference type="Proteomes" id="UP001501243"/>
    </source>
</evidence>
<accession>A0ABP8PTS0</accession>
<dbReference type="InterPro" id="IPR000866">
    <property type="entry name" value="AhpC/TSA"/>
</dbReference>
<dbReference type="SUPFAM" id="SSF52833">
    <property type="entry name" value="Thioredoxin-like"/>
    <property type="match status" value="1"/>
</dbReference>
<dbReference type="Proteomes" id="UP001501243">
    <property type="component" value="Unassembled WGS sequence"/>
</dbReference>
<reference evidence="8" key="1">
    <citation type="journal article" date="2019" name="Int. J. Syst. Evol. Microbiol.">
        <title>The Global Catalogue of Microorganisms (GCM) 10K type strain sequencing project: providing services to taxonomists for standard genome sequencing and annotation.</title>
        <authorList>
            <consortium name="The Broad Institute Genomics Platform"/>
            <consortium name="The Broad Institute Genome Sequencing Center for Infectious Disease"/>
            <person name="Wu L."/>
            <person name="Ma J."/>
        </authorList>
    </citation>
    <scope>NUCLEOTIDE SEQUENCE [LARGE SCALE GENOMIC DNA]</scope>
    <source>
        <strain evidence="8">JCM 17841</strain>
    </source>
</reference>
<feature type="domain" description="Thioredoxin" evidence="6">
    <location>
        <begin position="234"/>
        <end position="378"/>
    </location>
</feature>
<comment type="caution">
    <text evidence="7">The sequence shown here is derived from an EMBL/GenBank/DDBJ whole genome shotgun (WGS) entry which is preliminary data.</text>
</comment>
<dbReference type="PANTHER" id="PTHR42852:SF6">
    <property type="entry name" value="THIOL:DISULFIDE INTERCHANGE PROTEIN DSBE"/>
    <property type="match status" value="1"/>
</dbReference>
<evidence type="ECO:0000256" key="5">
    <source>
        <dbReference type="SAM" id="SignalP"/>
    </source>
</evidence>
<evidence type="ECO:0000256" key="1">
    <source>
        <dbReference type="ARBA" id="ARBA00004196"/>
    </source>
</evidence>
<dbReference type="CDD" id="cd02966">
    <property type="entry name" value="TlpA_like_family"/>
    <property type="match status" value="1"/>
</dbReference>
<dbReference type="Gene3D" id="3.40.30.10">
    <property type="entry name" value="Glutaredoxin"/>
    <property type="match status" value="1"/>
</dbReference>
<protein>
    <submittedName>
        <fullName evidence="7">TlpA disulfide reductase family protein</fullName>
    </submittedName>
</protein>
<dbReference type="InterPro" id="IPR036249">
    <property type="entry name" value="Thioredoxin-like_sf"/>
</dbReference>
<dbReference type="Pfam" id="PF14289">
    <property type="entry name" value="DUF4369"/>
    <property type="match status" value="1"/>
</dbReference>
<keyword evidence="2" id="KW-0201">Cytochrome c-type biogenesis</keyword>
<evidence type="ECO:0000256" key="2">
    <source>
        <dbReference type="ARBA" id="ARBA00022748"/>
    </source>
</evidence>
<feature type="signal peptide" evidence="5">
    <location>
        <begin position="1"/>
        <end position="18"/>
    </location>
</feature>
<proteinExistence type="predicted"/>
<gene>
    <name evidence="7" type="ORF">GCM10023172_00260</name>
</gene>
<keyword evidence="4" id="KW-0676">Redox-active center</keyword>
<dbReference type="PANTHER" id="PTHR42852">
    <property type="entry name" value="THIOL:DISULFIDE INTERCHANGE PROTEIN DSBE"/>
    <property type="match status" value="1"/>
</dbReference>
<dbReference type="EMBL" id="BAABGQ010000001">
    <property type="protein sequence ID" value="GAA4492707.1"/>
    <property type="molecule type" value="Genomic_DNA"/>
</dbReference>
<evidence type="ECO:0000259" key="6">
    <source>
        <dbReference type="PROSITE" id="PS51352"/>
    </source>
</evidence>
<dbReference type="Pfam" id="PF00578">
    <property type="entry name" value="AhpC-TSA"/>
    <property type="match status" value="1"/>
</dbReference>
<feature type="chain" id="PRO_5046847855" evidence="5">
    <location>
        <begin position="19"/>
        <end position="381"/>
    </location>
</feature>
<dbReference type="InterPro" id="IPR025380">
    <property type="entry name" value="DUF4369"/>
</dbReference>
<organism evidence="7 8">
    <name type="scientific">Hymenobacter ginsengisoli</name>
    <dbReference type="NCBI Taxonomy" id="1051626"/>
    <lineage>
        <taxon>Bacteria</taxon>
        <taxon>Pseudomonadati</taxon>
        <taxon>Bacteroidota</taxon>
        <taxon>Cytophagia</taxon>
        <taxon>Cytophagales</taxon>
        <taxon>Hymenobacteraceae</taxon>
        <taxon>Hymenobacter</taxon>
    </lineage>
</organism>